<evidence type="ECO:0000256" key="2">
    <source>
        <dbReference type="ARBA" id="ARBA00005445"/>
    </source>
</evidence>
<evidence type="ECO:0000256" key="8">
    <source>
        <dbReference type="SAM" id="MobiDB-lite"/>
    </source>
</evidence>
<comment type="subcellular location">
    <subcellularLocation>
        <location evidence="1">Membrane</location>
    </subcellularLocation>
</comment>
<comment type="caution">
    <text evidence="10">The sequence shown here is derived from an EMBL/GenBank/DDBJ whole genome shotgun (WGS) entry which is preliminary data.</text>
</comment>
<name>A0A7W4YCK9_9CELL</name>
<dbReference type="Proteomes" id="UP000518206">
    <property type="component" value="Unassembled WGS sequence"/>
</dbReference>
<evidence type="ECO:0000256" key="5">
    <source>
        <dbReference type="ARBA" id="ARBA00022989"/>
    </source>
</evidence>
<dbReference type="GO" id="GO:0009003">
    <property type="term" value="F:signal peptidase activity"/>
    <property type="evidence" value="ECO:0007669"/>
    <property type="project" value="UniProtKB-EC"/>
</dbReference>
<dbReference type="AlphaFoldDB" id="A0A7W4YCK9"/>
<dbReference type="NCBIfam" id="TIGR02228">
    <property type="entry name" value="sigpep_I_arch"/>
    <property type="match status" value="1"/>
</dbReference>
<keyword evidence="5 9" id="KW-1133">Transmembrane helix</keyword>
<protein>
    <recommendedName>
        <fullName evidence="7">Signal peptidase I</fullName>
        <ecNumber evidence="7">3.4.21.89</ecNumber>
    </recommendedName>
</protein>
<evidence type="ECO:0000256" key="7">
    <source>
        <dbReference type="NCBIfam" id="TIGR02228"/>
    </source>
</evidence>
<gene>
    <name evidence="10" type="ORF">FHR80_003829</name>
</gene>
<dbReference type="GO" id="GO:0006465">
    <property type="term" value="P:signal peptide processing"/>
    <property type="evidence" value="ECO:0007669"/>
    <property type="project" value="UniProtKB-UniRule"/>
</dbReference>
<organism evidence="10 11">
    <name type="scientific">Cellulomonas cellasea</name>
    <dbReference type="NCBI Taxonomy" id="43670"/>
    <lineage>
        <taxon>Bacteria</taxon>
        <taxon>Bacillati</taxon>
        <taxon>Actinomycetota</taxon>
        <taxon>Actinomycetes</taxon>
        <taxon>Micrococcales</taxon>
        <taxon>Cellulomonadaceae</taxon>
        <taxon>Cellulomonas</taxon>
    </lineage>
</organism>
<reference evidence="10 11" key="1">
    <citation type="submission" date="2020-08" db="EMBL/GenBank/DDBJ databases">
        <title>The Agave Microbiome: Exploring the role of microbial communities in plant adaptations to desert environments.</title>
        <authorList>
            <person name="Partida-Martinez L.P."/>
        </authorList>
    </citation>
    <scope>NUCLEOTIDE SEQUENCE [LARGE SCALE GENOMIC DNA]</scope>
    <source>
        <strain evidence="10 11">RAS26</strain>
    </source>
</reference>
<dbReference type="InterPro" id="IPR036286">
    <property type="entry name" value="LexA/Signal_pep-like_sf"/>
</dbReference>
<dbReference type="InterPro" id="IPR019533">
    <property type="entry name" value="Peptidase_S26"/>
</dbReference>
<evidence type="ECO:0000256" key="1">
    <source>
        <dbReference type="ARBA" id="ARBA00004370"/>
    </source>
</evidence>
<evidence type="ECO:0000256" key="4">
    <source>
        <dbReference type="ARBA" id="ARBA00022729"/>
    </source>
</evidence>
<dbReference type="CDD" id="cd06530">
    <property type="entry name" value="S26_SPase_I"/>
    <property type="match status" value="1"/>
</dbReference>
<reference evidence="10 11" key="2">
    <citation type="submission" date="2020-08" db="EMBL/GenBank/DDBJ databases">
        <authorList>
            <person name="Partida-Martinez L."/>
            <person name="Huntemann M."/>
            <person name="Clum A."/>
            <person name="Wang J."/>
            <person name="Palaniappan K."/>
            <person name="Ritter S."/>
            <person name="Chen I.-M."/>
            <person name="Stamatis D."/>
            <person name="Reddy T."/>
            <person name="O'Malley R."/>
            <person name="Daum C."/>
            <person name="Shapiro N."/>
            <person name="Ivanova N."/>
            <person name="Kyrpides N."/>
            <person name="Woyke T."/>
        </authorList>
    </citation>
    <scope>NUCLEOTIDE SEQUENCE [LARGE SCALE GENOMIC DNA]</scope>
    <source>
        <strain evidence="10 11">RAS26</strain>
    </source>
</reference>
<sequence>MTRATTTSRSRALTPPGWGRLVVATVARSYLVLLAALAAVAFVPGMLGWHTSVVQTGSMMPTINPGDVVLTTTLPDDQPVPVGAVVQYDSPAEAEPSGVARIRLHRVVGANDDGTFVTAGDANAEPDSTPITRDQIIGQGRLLAPYIGLPSLWVTHRDVPALATWLAVTALAVGLASRRAATGSDDDETRADPPPARRAQAGPPARRTALTVVVLGVAVGSAVAPPEPATAAFSARTSMTSTWAAAIPAPLTVGRAAPYALIGSSAVTNTGPSPQVRITGSIAVTPGTEVTGFPWGTGTDVANSAARNAQADATTLYAAATRRPTTATPAAVLTGTLRPGTHRRTGALALSGTLTLDALGDPSAVFVLAADSITARAGSTVRLTGGASAANVYWVTPGSVNLLTASTSVGTYVAQGNVTIERDTTLAGRAISLGGYVTLTRTDVAVPR</sequence>
<evidence type="ECO:0000256" key="9">
    <source>
        <dbReference type="SAM" id="Phobius"/>
    </source>
</evidence>
<dbReference type="InterPro" id="IPR001733">
    <property type="entry name" value="Peptidase_S26B"/>
</dbReference>
<keyword evidence="6 9" id="KW-0472">Membrane</keyword>
<evidence type="ECO:0000256" key="6">
    <source>
        <dbReference type="ARBA" id="ARBA00023136"/>
    </source>
</evidence>
<keyword evidence="3 9" id="KW-0812">Transmembrane</keyword>
<feature type="transmembrane region" description="Helical" evidence="9">
    <location>
        <begin position="21"/>
        <end position="49"/>
    </location>
</feature>
<dbReference type="InterPro" id="IPR021884">
    <property type="entry name" value="Ice-bd_prot"/>
</dbReference>
<dbReference type="GO" id="GO:0004252">
    <property type="term" value="F:serine-type endopeptidase activity"/>
    <property type="evidence" value="ECO:0007669"/>
    <property type="project" value="UniProtKB-UniRule"/>
</dbReference>
<dbReference type="EMBL" id="JACHVX010000006">
    <property type="protein sequence ID" value="MBB2924893.1"/>
    <property type="molecule type" value="Genomic_DNA"/>
</dbReference>
<dbReference type="EC" id="3.4.21.89" evidence="7"/>
<evidence type="ECO:0000313" key="10">
    <source>
        <dbReference type="EMBL" id="MBB2924893.1"/>
    </source>
</evidence>
<comment type="similarity">
    <text evidence="2">Belongs to the ice-binding protein family.</text>
</comment>
<accession>A0A7W4YCK9</accession>
<dbReference type="GO" id="GO:0016020">
    <property type="term" value="C:membrane"/>
    <property type="evidence" value="ECO:0007669"/>
    <property type="project" value="UniProtKB-SubCell"/>
</dbReference>
<evidence type="ECO:0000256" key="3">
    <source>
        <dbReference type="ARBA" id="ARBA00022692"/>
    </source>
</evidence>
<evidence type="ECO:0000313" key="11">
    <source>
        <dbReference type="Proteomes" id="UP000518206"/>
    </source>
</evidence>
<feature type="region of interest" description="Disordered" evidence="8">
    <location>
        <begin position="178"/>
        <end position="205"/>
    </location>
</feature>
<dbReference type="Pfam" id="PF11999">
    <property type="entry name" value="Ice_binding"/>
    <property type="match status" value="1"/>
</dbReference>
<proteinExistence type="inferred from homology"/>
<keyword evidence="4" id="KW-0732">Signal</keyword>
<dbReference type="SUPFAM" id="SSF51306">
    <property type="entry name" value="LexA/Signal peptidase"/>
    <property type="match status" value="1"/>
</dbReference>
<dbReference type="RefSeq" id="WP_183297647.1">
    <property type="nucleotide sequence ID" value="NZ_JACHVX010000006.1"/>
</dbReference>